<accession>A0ABT3ZLS6</accession>
<dbReference type="EMBL" id="JAPMXC010000001">
    <property type="protein sequence ID" value="MCY0387287.1"/>
    <property type="molecule type" value="Genomic_DNA"/>
</dbReference>
<keyword evidence="6 7" id="KW-0472">Membrane</keyword>
<dbReference type="Pfam" id="PF01313">
    <property type="entry name" value="Bac_export_3"/>
    <property type="match status" value="1"/>
</dbReference>
<organism evidence="8 9">
    <name type="scientific">Robbsia betulipollinis</name>
    <dbReference type="NCBI Taxonomy" id="2981849"/>
    <lineage>
        <taxon>Bacteria</taxon>
        <taxon>Pseudomonadati</taxon>
        <taxon>Pseudomonadota</taxon>
        <taxon>Betaproteobacteria</taxon>
        <taxon>Burkholderiales</taxon>
        <taxon>Burkholderiaceae</taxon>
        <taxon>Robbsia</taxon>
    </lineage>
</organism>
<evidence type="ECO:0000256" key="3">
    <source>
        <dbReference type="ARBA" id="ARBA00022475"/>
    </source>
</evidence>
<evidence type="ECO:0000256" key="7">
    <source>
        <dbReference type="SAM" id="Phobius"/>
    </source>
</evidence>
<keyword evidence="3" id="KW-1003">Cell membrane</keyword>
<evidence type="ECO:0000313" key="8">
    <source>
        <dbReference type="EMBL" id="MCY0387287.1"/>
    </source>
</evidence>
<protein>
    <submittedName>
        <fullName evidence="8">Type III secretion system export apparatus subunit SctS</fullName>
    </submittedName>
</protein>
<keyword evidence="9" id="KW-1185">Reference proteome</keyword>
<dbReference type="PRINTS" id="PR00952">
    <property type="entry name" value="TYPE3IMQPROT"/>
</dbReference>
<dbReference type="InterPro" id="IPR002191">
    <property type="entry name" value="Bac_export_3"/>
</dbReference>
<name>A0ABT3ZLS6_9BURK</name>
<evidence type="ECO:0000256" key="2">
    <source>
        <dbReference type="ARBA" id="ARBA00006156"/>
    </source>
</evidence>
<evidence type="ECO:0000256" key="5">
    <source>
        <dbReference type="ARBA" id="ARBA00022989"/>
    </source>
</evidence>
<feature type="transmembrane region" description="Helical" evidence="7">
    <location>
        <begin position="49"/>
        <end position="69"/>
    </location>
</feature>
<proteinExistence type="inferred from homology"/>
<gene>
    <name evidence="8" type="primary">sctS</name>
    <name evidence="8" type="ORF">OVY01_08575</name>
</gene>
<keyword evidence="4 7" id="KW-0812">Transmembrane</keyword>
<comment type="caution">
    <text evidence="8">The sequence shown here is derived from an EMBL/GenBank/DDBJ whole genome shotgun (WGS) entry which is preliminary data.</text>
</comment>
<dbReference type="PIRSF" id="PIRSF004669">
    <property type="entry name" value="FliQ"/>
    <property type="match status" value="1"/>
</dbReference>
<dbReference type="PANTHER" id="PTHR34040">
    <property type="entry name" value="FLAGELLAR BIOSYNTHETIC PROTEIN FLIQ"/>
    <property type="match status" value="1"/>
</dbReference>
<dbReference type="InterPro" id="IPR006306">
    <property type="entry name" value="T3SS_HrpO"/>
</dbReference>
<dbReference type="PANTHER" id="PTHR34040:SF2">
    <property type="entry name" value="FLAGELLAR BIOSYNTHETIC PROTEIN FLIQ"/>
    <property type="match status" value="1"/>
</dbReference>
<evidence type="ECO:0000313" key="9">
    <source>
        <dbReference type="Proteomes" id="UP001082899"/>
    </source>
</evidence>
<comment type="similarity">
    <text evidence="2">Belongs to the FliQ/MopD/SpaQ family.</text>
</comment>
<comment type="subcellular location">
    <subcellularLocation>
        <location evidence="1">Cell membrane</location>
        <topology evidence="1">Multi-pass membrane protein</topology>
    </subcellularLocation>
</comment>
<evidence type="ECO:0000256" key="1">
    <source>
        <dbReference type="ARBA" id="ARBA00004651"/>
    </source>
</evidence>
<feature type="transmembrane region" description="Helical" evidence="7">
    <location>
        <begin position="16"/>
        <end position="37"/>
    </location>
</feature>
<evidence type="ECO:0000256" key="4">
    <source>
        <dbReference type="ARBA" id="ARBA00022692"/>
    </source>
</evidence>
<sequence length="89" mass="9875">MPTLDLIAYLKQALQLVLWLSMPPIAVAAIVGTAFSLFQALTQIQEQTLSFAVKLIAVVATLMLLGPWIGTELYNYTVSVFDHFYDVAR</sequence>
<dbReference type="RefSeq" id="WP_267847041.1">
    <property type="nucleotide sequence ID" value="NZ_JAPMXC010000001.1"/>
</dbReference>
<keyword evidence="5 7" id="KW-1133">Transmembrane helix</keyword>
<dbReference type="Proteomes" id="UP001082899">
    <property type="component" value="Unassembled WGS sequence"/>
</dbReference>
<dbReference type="NCBIfam" id="TIGR01403">
    <property type="entry name" value="fliQ_rel_III"/>
    <property type="match status" value="1"/>
</dbReference>
<reference evidence="8" key="1">
    <citation type="submission" date="2022-11" db="EMBL/GenBank/DDBJ databases">
        <title>Robbsia betulipollinis sp. nov., isolated from pollen of birch (Betula pendula).</title>
        <authorList>
            <person name="Shi H."/>
            <person name="Ambika Manirajan B."/>
            <person name="Ratering S."/>
            <person name="Geissler-Plaum R."/>
            <person name="Schnell S."/>
        </authorList>
    </citation>
    <scope>NUCLEOTIDE SEQUENCE</scope>
    <source>
        <strain evidence="8">Bb-Pol-6</strain>
    </source>
</reference>
<evidence type="ECO:0000256" key="6">
    <source>
        <dbReference type="ARBA" id="ARBA00023136"/>
    </source>
</evidence>